<evidence type="ECO:0000256" key="2">
    <source>
        <dbReference type="ARBA" id="ARBA00008072"/>
    </source>
</evidence>
<feature type="domain" description="Enoyl reductase (ER)" evidence="7">
    <location>
        <begin position="19"/>
        <end position="350"/>
    </location>
</feature>
<dbReference type="InterPro" id="IPR013154">
    <property type="entry name" value="ADH-like_N"/>
</dbReference>
<protein>
    <submittedName>
        <fullName evidence="8">Alcohol dehydrogenase 4</fullName>
    </submittedName>
</protein>
<dbReference type="AlphaFoldDB" id="A0A7J6INT1"/>
<proteinExistence type="inferred from homology"/>
<dbReference type="InterPro" id="IPR020843">
    <property type="entry name" value="ER"/>
</dbReference>
<dbReference type="Gene3D" id="3.40.50.720">
    <property type="entry name" value="NAD(P)-binding Rossmann-like Domain"/>
    <property type="match status" value="1"/>
</dbReference>
<evidence type="ECO:0000256" key="5">
    <source>
        <dbReference type="ARBA" id="ARBA00023002"/>
    </source>
</evidence>
<organism evidence="8 9">
    <name type="scientific">Colletotrichum fructicola (strain Nara gc5)</name>
    <name type="common">Anthracnose fungus</name>
    <name type="synonym">Colletotrichum gloeosporioides (strain Nara gc5)</name>
    <dbReference type="NCBI Taxonomy" id="1213859"/>
    <lineage>
        <taxon>Eukaryota</taxon>
        <taxon>Fungi</taxon>
        <taxon>Dikarya</taxon>
        <taxon>Ascomycota</taxon>
        <taxon>Pezizomycotina</taxon>
        <taxon>Sordariomycetes</taxon>
        <taxon>Hypocreomycetidae</taxon>
        <taxon>Glomerellales</taxon>
        <taxon>Glomerellaceae</taxon>
        <taxon>Colletotrichum</taxon>
        <taxon>Colletotrichum gloeosporioides species complex</taxon>
    </lineage>
</organism>
<dbReference type="SUPFAM" id="SSF50129">
    <property type="entry name" value="GroES-like"/>
    <property type="match status" value="1"/>
</dbReference>
<dbReference type="FunFam" id="3.40.50.720:FF:000039">
    <property type="entry name" value="Alcohol dehydrogenase AdhP"/>
    <property type="match status" value="1"/>
</dbReference>
<reference evidence="8 9" key="1">
    <citation type="submission" date="2012-08" db="EMBL/GenBank/DDBJ databases">
        <authorList>
            <person name="Gan P.H.P."/>
            <person name="Ikeda K."/>
            <person name="Irieda H."/>
            <person name="Narusaka M."/>
            <person name="O'Connell R.J."/>
            <person name="Narusaka Y."/>
            <person name="Takano Y."/>
            <person name="Kubo Y."/>
            <person name="Shirasu K."/>
        </authorList>
    </citation>
    <scope>NUCLEOTIDE SEQUENCE [LARGE SCALE GENOMIC DNA]</scope>
    <source>
        <strain evidence="8 9">Nara gc5</strain>
    </source>
</reference>
<keyword evidence="3" id="KW-0479">Metal-binding</keyword>
<dbReference type="GO" id="GO:0005737">
    <property type="term" value="C:cytoplasm"/>
    <property type="evidence" value="ECO:0007669"/>
    <property type="project" value="TreeGrafter"/>
</dbReference>
<dbReference type="PANTHER" id="PTHR42940:SF8">
    <property type="entry name" value="VACUOLAR PROTEIN SORTING-ASSOCIATED PROTEIN 11"/>
    <property type="match status" value="1"/>
</dbReference>
<name>A0A7J6INT1_COLFN</name>
<comment type="similarity">
    <text evidence="2">Belongs to the zinc-containing alcohol dehydrogenase family.</text>
</comment>
<evidence type="ECO:0000256" key="6">
    <source>
        <dbReference type="ARBA" id="ARBA00023027"/>
    </source>
</evidence>
<reference evidence="8 9" key="2">
    <citation type="submission" date="2020-04" db="EMBL/GenBank/DDBJ databases">
        <title>Genome sequencing and assembly of multiple isolates from the Colletotrichum gloeosporioides species complex.</title>
        <authorList>
            <person name="Gan P."/>
            <person name="Shirasu K."/>
        </authorList>
    </citation>
    <scope>NUCLEOTIDE SEQUENCE [LARGE SCALE GENOMIC DNA]</scope>
    <source>
        <strain evidence="8 9">Nara gc5</strain>
    </source>
</reference>
<sequence>MASPTLPETMKAVQVVAYNAPYELTPIPIPSALGPHDILVKVAVASYCHTDSMFHAGALPLPLPITASHEGAGTVVAVGAAVANFTIGDRVMCGVPLGLCGSCAECTGPERYTHYCTNQKGILGMQVDGCLAEYVRADARTSVRIPECVSLLSAAPLACAGRTAWRGVVQAGLEAGQWLAIVGAGGGLGHLGVQMAKALGLRVIGIDARDEGLELARRSGAEVVLDARKGNTEIVAEVQTATGGVLADATVNLADAESAAGLACAVTKMHGTMHQLAQPMEVKIPFLELIVRDITVRGTLTCSRGETETMLEHIAEHGIKLENNVFHGLDKIFEALELVNSGKISGKAVIIVDEEQVKEDEKIGAKY</sequence>
<accession>A0A7J6INT1</accession>
<dbReference type="OrthoDB" id="256333at2759"/>
<dbReference type="InParanoid" id="A0A7J6INT1"/>
<gene>
    <name evidence="8" type="ORF">CGGC5_v013193</name>
</gene>
<dbReference type="GO" id="GO:0046872">
    <property type="term" value="F:metal ion binding"/>
    <property type="evidence" value="ECO:0007669"/>
    <property type="project" value="UniProtKB-KW"/>
</dbReference>
<evidence type="ECO:0000259" key="7">
    <source>
        <dbReference type="SMART" id="SM00829"/>
    </source>
</evidence>
<evidence type="ECO:0000256" key="4">
    <source>
        <dbReference type="ARBA" id="ARBA00022833"/>
    </source>
</evidence>
<dbReference type="InterPro" id="IPR013149">
    <property type="entry name" value="ADH-like_C"/>
</dbReference>
<dbReference type="SUPFAM" id="SSF51735">
    <property type="entry name" value="NAD(P)-binding Rossmann-fold domains"/>
    <property type="match status" value="1"/>
</dbReference>
<dbReference type="GO" id="GO:0004022">
    <property type="term" value="F:alcohol dehydrogenase (NAD+) activity"/>
    <property type="evidence" value="ECO:0007669"/>
    <property type="project" value="TreeGrafter"/>
</dbReference>
<keyword evidence="5" id="KW-0560">Oxidoreductase</keyword>
<dbReference type="Pfam" id="PF08240">
    <property type="entry name" value="ADH_N"/>
    <property type="match status" value="1"/>
</dbReference>
<evidence type="ECO:0000256" key="1">
    <source>
        <dbReference type="ARBA" id="ARBA00001947"/>
    </source>
</evidence>
<comment type="cofactor">
    <cofactor evidence="1">
        <name>Zn(2+)</name>
        <dbReference type="ChEBI" id="CHEBI:29105"/>
    </cofactor>
</comment>
<dbReference type="InterPro" id="IPR011032">
    <property type="entry name" value="GroES-like_sf"/>
</dbReference>
<comment type="caution">
    <text evidence="8">The sequence shown here is derived from an EMBL/GenBank/DDBJ whole genome shotgun (WGS) entry which is preliminary data.</text>
</comment>
<dbReference type="SMART" id="SM00829">
    <property type="entry name" value="PKS_ER"/>
    <property type="match status" value="1"/>
</dbReference>
<dbReference type="Pfam" id="PF00107">
    <property type="entry name" value="ADH_zinc_N"/>
    <property type="match status" value="1"/>
</dbReference>
<keyword evidence="9" id="KW-1185">Reference proteome</keyword>
<dbReference type="Proteomes" id="UP000011096">
    <property type="component" value="Unassembled WGS sequence"/>
</dbReference>
<dbReference type="GeneID" id="43605769"/>
<evidence type="ECO:0000313" key="8">
    <source>
        <dbReference type="EMBL" id="KAF4478383.1"/>
    </source>
</evidence>
<evidence type="ECO:0000256" key="3">
    <source>
        <dbReference type="ARBA" id="ARBA00022723"/>
    </source>
</evidence>
<dbReference type="EMBL" id="ANPB02000008">
    <property type="protein sequence ID" value="KAF4478383.1"/>
    <property type="molecule type" value="Genomic_DNA"/>
</dbReference>
<dbReference type="RefSeq" id="XP_031881382.1">
    <property type="nucleotide sequence ID" value="XM_032021566.1"/>
</dbReference>
<dbReference type="Gene3D" id="3.90.180.10">
    <property type="entry name" value="Medium-chain alcohol dehydrogenases, catalytic domain"/>
    <property type="match status" value="1"/>
</dbReference>
<dbReference type="InterPro" id="IPR036291">
    <property type="entry name" value="NAD(P)-bd_dom_sf"/>
</dbReference>
<keyword evidence="4" id="KW-0862">Zinc</keyword>
<keyword evidence="6" id="KW-0520">NAD</keyword>
<dbReference type="PANTHER" id="PTHR42940">
    <property type="entry name" value="ALCOHOL DEHYDROGENASE 1-RELATED"/>
    <property type="match status" value="1"/>
</dbReference>
<evidence type="ECO:0000313" key="9">
    <source>
        <dbReference type="Proteomes" id="UP000011096"/>
    </source>
</evidence>